<evidence type="ECO:0000256" key="4">
    <source>
        <dbReference type="ARBA" id="ARBA00022679"/>
    </source>
</evidence>
<keyword evidence="9" id="KW-1133">Transmembrane helix</keyword>
<evidence type="ECO:0000256" key="5">
    <source>
        <dbReference type="ARBA" id="ARBA00022741"/>
    </source>
</evidence>
<keyword evidence="5" id="KW-0547">Nucleotide-binding</keyword>
<dbReference type="PANTHER" id="PTHR24421:SF10">
    <property type="entry name" value="NITRATE_NITRITE SENSOR PROTEIN NARQ"/>
    <property type="match status" value="1"/>
</dbReference>
<keyword evidence="9" id="KW-0812">Transmembrane</keyword>
<evidence type="ECO:0000259" key="11">
    <source>
        <dbReference type="Pfam" id="PF23539"/>
    </source>
</evidence>
<evidence type="ECO:0000256" key="7">
    <source>
        <dbReference type="ARBA" id="ARBA00022840"/>
    </source>
</evidence>
<keyword evidence="13" id="KW-1185">Reference proteome</keyword>
<evidence type="ECO:0000256" key="6">
    <source>
        <dbReference type="ARBA" id="ARBA00022777"/>
    </source>
</evidence>
<evidence type="ECO:0000256" key="8">
    <source>
        <dbReference type="ARBA" id="ARBA00023012"/>
    </source>
</evidence>
<keyword evidence="7" id="KW-0067">ATP-binding</keyword>
<dbReference type="RefSeq" id="WP_209643425.1">
    <property type="nucleotide sequence ID" value="NZ_JAGINW010000001.1"/>
</dbReference>
<feature type="domain" description="DUF7134" evidence="11">
    <location>
        <begin position="12"/>
        <end position="136"/>
    </location>
</feature>
<feature type="transmembrane region" description="Helical" evidence="9">
    <location>
        <begin position="94"/>
        <end position="112"/>
    </location>
</feature>
<dbReference type="Pfam" id="PF07730">
    <property type="entry name" value="HisKA_3"/>
    <property type="match status" value="1"/>
</dbReference>
<evidence type="ECO:0000256" key="1">
    <source>
        <dbReference type="ARBA" id="ARBA00000085"/>
    </source>
</evidence>
<proteinExistence type="predicted"/>
<evidence type="ECO:0000259" key="10">
    <source>
        <dbReference type="Pfam" id="PF07730"/>
    </source>
</evidence>
<dbReference type="InterPro" id="IPR011712">
    <property type="entry name" value="Sig_transdc_His_kin_sub3_dim/P"/>
</dbReference>
<accession>A0ABS4TR51</accession>
<keyword evidence="8" id="KW-0902">Two-component regulatory system</keyword>
<evidence type="ECO:0000256" key="9">
    <source>
        <dbReference type="SAM" id="Phobius"/>
    </source>
</evidence>
<feature type="transmembrane region" description="Helical" evidence="9">
    <location>
        <begin position="118"/>
        <end position="136"/>
    </location>
</feature>
<evidence type="ECO:0000313" key="12">
    <source>
        <dbReference type="EMBL" id="MBP2326351.1"/>
    </source>
</evidence>
<feature type="domain" description="Signal transduction histidine kinase subgroup 3 dimerisation and phosphoacceptor" evidence="10">
    <location>
        <begin position="157"/>
        <end position="220"/>
    </location>
</feature>
<dbReference type="SUPFAM" id="SSF55874">
    <property type="entry name" value="ATPase domain of HSP90 chaperone/DNA topoisomerase II/histidine kinase"/>
    <property type="match status" value="1"/>
</dbReference>
<feature type="transmembrane region" description="Helical" evidence="9">
    <location>
        <begin position="54"/>
        <end position="82"/>
    </location>
</feature>
<protein>
    <recommendedName>
        <fullName evidence="2">histidine kinase</fullName>
        <ecNumber evidence="2">2.7.13.3</ecNumber>
    </recommendedName>
</protein>
<gene>
    <name evidence="12" type="ORF">JOF56_006736</name>
</gene>
<comment type="catalytic activity">
    <reaction evidence="1">
        <text>ATP + protein L-histidine = ADP + protein N-phospho-L-histidine.</text>
        <dbReference type="EC" id="2.7.13.3"/>
    </reaction>
</comment>
<keyword evidence="4" id="KW-0808">Transferase</keyword>
<dbReference type="InterPro" id="IPR036890">
    <property type="entry name" value="HATPase_C_sf"/>
</dbReference>
<organism evidence="12 13">
    <name type="scientific">Kibdelosporangium banguiense</name>
    <dbReference type="NCBI Taxonomy" id="1365924"/>
    <lineage>
        <taxon>Bacteria</taxon>
        <taxon>Bacillati</taxon>
        <taxon>Actinomycetota</taxon>
        <taxon>Actinomycetes</taxon>
        <taxon>Pseudonocardiales</taxon>
        <taxon>Pseudonocardiaceae</taxon>
        <taxon>Kibdelosporangium</taxon>
    </lineage>
</organism>
<evidence type="ECO:0000256" key="3">
    <source>
        <dbReference type="ARBA" id="ARBA00022553"/>
    </source>
</evidence>
<name>A0ABS4TR51_9PSEU</name>
<dbReference type="Gene3D" id="3.30.565.10">
    <property type="entry name" value="Histidine kinase-like ATPase, C-terminal domain"/>
    <property type="match status" value="1"/>
</dbReference>
<dbReference type="Gene3D" id="1.20.5.1930">
    <property type="match status" value="1"/>
</dbReference>
<dbReference type="PANTHER" id="PTHR24421">
    <property type="entry name" value="NITRATE/NITRITE SENSOR PROTEIN NARX-RELATED"/>
    <property type="match status" value="1"/>
</dbReference>
<dbReference type="EC" id="2.7.13.3" evidence="2"/>
<dbReference type="GO" id="GO:0016301">
    <property type="term" value="F:kinase activity"/>
    <property type="evidence" value="ECO:0007669"/>
    <property type="project" value="UniProtKB-KW"/>
</dbReference>
<dbReference type="InterPro" id="IPR050482">
    <property type="entry name" value="Sensor_HK_TwoCompSys"/>
</dbReference>
<comment type="caution">
    <text evidence="12">The sequence shown here is derived from an EMBL/GenBank/DDBJ whole genome shotgun (WGS) entry which is preliminary data.</text>
</comment>
<evidence type="ECO:0000256" key="2">
    <source>
        <dbReference type="ARBA" id="ARBA00012438"/>
    </source>
</evidence>
<dbReference type="EMBL" id="JAGINW010000001">
    <property type="protein sequence ID" value="MBP2326351.1"/>
    <property type="molecule type" value="Genomic_DNA"/>
</dbReference>
<dbReference type="InterPro" id="IPR055558">
    <property type="entry name" value="DUF7134"/>
</dbReference>
<dbReference type="Proteomes" id="UP001519332">
    <property type="component" value="Unassembled WGS sequence"/>
</dbReference>
<keyword evidence="9" id="KW-0472">Membrane</keyword>
<sequence>MSRSMWSAWYADAGMVAVVGVLFWASGVFSSGPDLVLAAVQILPLAVRRRAPGTVLAVVTVATVAHILLGFGMNIGYVPVLLGIYAAQSAPNAYVRSWLCAGAGLTISLAMTTIKGPINGGLLVLAISVVAWILGVERQRHLADRARVAELEATLKRERTAMRLHDALGQSTTVMLVQAEALRTAGSLQADDRRRVDAILAAGREAMTQVRRTLQELRSDESDDHEGDFPALVTRLTDAGLVVDGSIELGHLPRPARVMAERVLGEALTNVLRHAGPGVAATVNVRISRSVVDIRVRNRFVASERPGTGFGLSSLDSQLPGRVRYGRKGRYWVVYATVPLTFPDMSAVRTP</sequence>
<dbReference type="Pfam" id="PF23539">
    <property type="entry name" value="DUF7134"/>
    <property type="match status" value="1"/>
</dbReference>
<keyword evidence="6 12" id="KW-0418">Kinase</keyword>
<evidence type="ECO:0000313" key="13">
    <source>
        <dbReference type="Proteomes" id="UP001519332"/>
    </source>
</evidence>
<reference evidence="12 13" key="1">
    <citation type="submission" date="2021-03" db="EMBL/GenBank/DDBJ databases">
        <title>Sequencing the genomes of 1000 actinobacteria strains.</title>
        <authorList>
            <person name="Klenk H.-P."/>
        </authorList>
    </citation>
    <scope>NUCLEOTIDE SEQUENCE [LARGE SCALE GENOMIC DNA]</scope>
    <source>
        <strain evidence="12 13">DSM 46670</strain>
    </source>
</reference>
<keyword evidence="3" id="KW-0597">Phosphoprotein</keyword>